<comment type="caution">
    <text evidence="1">The sequence shown here is derived from an EMBL/GenBank/DDBJ whole genome shotgun (WGS) entry which is preliminary data.</text>
</comment>
<name>A0ACC1JHS0_9FUNG</name>
<dbReference type="EMBL" id="JANBPW010000009">
    <property type="protein sequence ID" value="KAJ1951506.1"/>
    <property type="molecule type" value="Genomic_DNA"/>
</dbReference>
<sequence>MASVPGRVANAVEPQSIPIRLTQRQYFAAMARDTAELMASAAAAVTDKVSSMLRVRLVADLCAKMCRVGQTECLAVEIAARMLADVRDHGNKLLTAVLGNHDVDYEYGLLAGACKVLTRVAPPFGSRLVPAIVQQLDTVVCRVTAANEADGQVHGRLITEQVAVITASILFNYLDMDHSQPALDSAISSVARSPLGTYWSLPTYQAVALALQLLSGKATLQTDISLPFTRVFPDLLESALTGCLLPMWSQPDLVTYGQPEQCKALTVLVLSSIGAMDSKERMRVSQSTAFMRAIQKFLEAPTAMVKLSGIIVADAVVNSNVDGEKLDFGLDDIIAESKSSDVALGGSQPLMSASADYIAEMRRYLLPIKEQWSDRGTSVDDKDSKHMEAATTKAVDFIREYGSAVPVDDANADMVLAPRQSSLTVPQELGTKYIKPRTPVFLHDCFTYLNSNPPDSEKTKIGLFALTDCISNANTKTVDELWLRVANKLLYLYNRGPDHADWAWDQERRRALTALAVRLPMELGPFMADKSCDRNLTLKDREILFSAISNACLQLSGLGDDTVETPKERIVVVEPPISNAKPKSQEFGSGTVVRRSRKLDLAKQQQQQRQQQRQQLAVAAGSTKTELAKQRRQYASIVGPAFFFPLIAQYGKSDMTTSASDIRHDASMFAQYANTLGIILYTSGTSSHLIRMNREFWDLTKLVRKLKAKSVSESPAVLDALLFGIDVILSPDRALSAPTLANEFRADISDAVVWINSLVERSLLGESAMTHASRVIVRLDELQQDVRRRVMSSDIHQFSSII</sequence>
<proteinExistence type="predicted"/>
<keyword evidence="2" id="KW-1185">Reference proteome</keyword>
<organism evidence="1 2">
    <name type="scientific">Linderina macrospora</name>
    <dbReference type="NCBI Taxonomy" id="4868"/>
    <lineage>
        <taxon>Eukaryota</taxon>
        <taxon>Fungi</taxon>
        <taxon>Fungi incertae sedis</taxon>
        <taxon>Zoopagomycota</taxon>
        <taxon>Kickxellomycotina</taxon>
        <taxon>Kickxellomycetes</taxon>
        <taxon>Kickxellales</taxon>
        <taxon>Kickxellaceae</taxon>
        <taxon>Linderina</taxon>
    </lineage>
</organism>
<gene>
    <name evidence="1" type="primary">TEL2</name>
    <name evidence="1" type="ORF">FBU59_000117</name>
</gene>
<accession>A0ACC1JHS0</accession>
<reference evidence="1" key="1">
    <citation type="submission" date="2022-07" db="EMBL/GenBank/DDBJ databases">
        <title>Phylogenomic reconstructions and comparative analyses of Kickxellomycotina fungi.</title>
        <authorList>
            <person name="Reynolds N.K."/>
            <person name="Stajich J.E."/>
            <person name="Barry K."/>
            <person name="Grigoriev I.V."/>
            <person name="Crous P."/>
            <person name="Smith M.E."/>
        </authorList>
    </citation>
    <scope>NUCLEOTIDE SEQUENCE</scope>
    <source>
        <strain evidence="1">NRRL 5244</strain>
    </source>
</reference>
<dbReference type="Proteomes" id="UP001150603">
    <property type="component" value="Unassembled WGS sequence"/>
</dbReference>
<evidence type="ECO:0000313" key="1">
    <source>
        <dbReference type="EMBL" id="KAJ1951506.1"/>
    </source>
</evidence>
<evidence type="ECO:0000313" key="2">
    <source>
        <dbReference type="Proteomes" id="UP001150603"/>
    </source>
</evidence>
<protein>
    <submittedName>
        <fullName evidence="1">Telomere binding protein</fullName>
    </submittedName>
</protein>